<proteinExistence type="predicted"/>
<accession>A0A6V1QIX4</accession>
<dbReference type="Pfam" id="PF11019">
    <property type="entry name" value="DUF2608"/>
    <property type="match status" value="1"/>
</dbReference>
<feature type="signal peptide" evidence="2">
    <location>
        <begin position="1"/>
        <end position="24"/>
    </location>
</feature>
<organism evidence="3">
    <name type="scientific">Heterosigma akashiwo</name>
    <name type="common">Chromophytic alga</name>
    <name type="synonym">Heterosigma carterae</name>
    <dbReference type="NCBI Taxonomy" id="2829"/>
    <lineage>
        <taxon>Eukaryota</taxon>
        <taxon>Sar</taxon>
        <taxon>Stramenopiles</taxon>
        <taxon>Ochrophyta</taxon>
        <taxon>Raphidophyceae</taxon>
        <taxon>Chattonellales</taxon>
        <taxon>Chattonellaceae</taxon>
        <taxon>Heterosigma</taxon>
    </lineage>
</organism>
<dbReference type="EMBL" id="HBIU01023503">
    <property type="protein sequence ID" value="CAE0632221.1"/>
    <property type="molecule type" value="Transcribed_RNA"/>
</dbReference>
<name>A0A6V1QIX4_HETAK</name>
<evidence type="ECO:0000256" key="2">
    <source>
        <dbReference type="SAM" id="SignalP"/>
    </source>
</evidence>
<dbReference type="AlphaFoldDB" id="A0A6V1QIX4"/>
<dbReference type="EMBL" id="HBIU01023504">
    <property type="protein sequence ID" value="CAE0632222.1"/>
    <property type="molecule type" value="Transcribed_RNA"/>
</dbReference>
<sequence>MEIRVGLISLAFFFLSKHIMTAFGRPFESFHRAISSWRWPPFGFFQQLKNGNEDAHRVYKANVLDELETVLFMEIQKGGKAVVWFDIDETILKRDVFFVHGFEHSEHLKTVLGRLFSHMEVNAILSDLESQYNQASCRLVSNALPGLIKVLQDAGHLVFGITFNERDSKHMKKNLKQLRKHQVSFSVPAFTGRLPRTAALVCDEEDSVHGIIYAGPLRSCSQKSNNKGAIIKEFFQRSLLNSNTYRQCHSLVLVDNTLRKLQDALHVLPNLVAIHYIEAEIEIDATQARQQVLASIRKTVRAEAHQYNFDGALSSI</sequence>
<gene>
    <name evidence="3" type="ORF">HAKA00212_LOCUS10926</name>
    <name evidence="4" type="ORF">HAKA00212_LOCUS10927</name>
</gene>
<keyword evidence="1 2" id="KW-0732">Signal</keyword>
<protein>
    <submittedName>
        <fullName evidence="3">Uncharacterized protein</fullName>
    </submittedName>
</protein>
<reference evidence="3" key="1">
    <citation type="submission" date="2021-01" db="EMBL/GenBank/DDBJ databases">
        <authorList>
            <person name="Corre E."/>
            <person name="Pelletier E."/>
            <person name="Niang G."/>
            <person name="Scheremetjew M."/>
            <person name="Finn R."/>
            <person name="Kale V."/>
            <person name="Holt S."/>
            <person name="Cochrane G."/>
            <person name="Meng A."/>
            <person name="Brown T."/>
            <person name="Cohen L."/>
        </authorList>
    </citation>
    <scope>NUCLEOTIDE SEQUENCE</scope>
    <source>
        <strain evidence="3">CCMP3107</strain>
    </source>
</reference>
<dbReference type="InterPro" id="IPR022565">
    <property type="entry name" value="DUF2608"/>
</dbReference>
<evidence type="ECO:0000313" key="4">
    <source>
        <dbReference type="EMBL" id="CAE0632222.1"/>
    </source>
</evidence>
<evidence type="ECO:0000256" key="1">
    <source>
        <dbReference type="ARBA" id="ARBA00022729"/>
    </source>
</evidence>
<feature type="chain" id="PRO_5036192553" evidence="2">
    <location>
        <begin position="25"/>
        <end position="316"/>
    </location>
</feature>
<evidence type="ECO:0000313" key="3">
    <source>
        <dbReference type="EMBL" id="CAE0632221.1"/>
    </source>
</evidence>